<dbReference type="EMBL" id="PJCH01000003">
    <property type="protein sequence ID" value="PQA89153.1"/>
    <property type="molecule type" value="Genomic_DNA"/>
</dbReference>
<evidence type="ECO:0000313" key="4">
    <source>
        <dbReference type="Proteomes" id="UP000239504"/>
    </source>
</evidence>
<dbReference type="Gene3D" id="3.40.30.10">
    <property type="entry name" value="Glutaredoxin"/>
    <property type="match status" value="1"/>
</dbReference>
<dbReference type="PANTHER" id="PTHR44051:SF8">
    <property type="entry name" value="GLUTATHIONE S-TRANSFERASE GSTA"/>
    <property type="match status" value="1"/>
</dbReference>
<reference evidence="3 4" key="1">
    <citation type="submission" date="2017-12" db="EMBL/GenBank/DDBJ databases">
        <authorList>
            <person name="Hurst M.R.H."/>
        </authorList>
    </citation>
    <scope>NUCLEOTIDE SEQUENCE [LARGE SCALE GENOMIC DNA]</scope>
    <source>
        <strain evidence="3 4">SY-3-19</strain>
    </source>
</reference>
<dbReference type="Pfam" id="PF13417">
    <property type="entry name" value="GST_N_3"/>
    <property type="match status" value="1"/>
</dbReference>
<keyword evidence="3" id="KW-0808">Transferase</keyword>
<dbReference type="InterPro" id="IPR004045">
    <property type="entry name" value="Glutathione_S-Trfase_N"/>
</dbReference>
<dbReference type="PANTHER" id="PTHR44051">
    <property type="entry name" value="GLUTATHIONE S-TRANSFERASE-RELATED"/>
    <property type="match status" value="1"/>
</dbReference>
<name>A0A2S7K9J5_9PROT</name>
<dbReference type="Proteomes" id="UP000239504">
    <property type="component" value="Unassembled WGS sequence"/>
</dbReference>
<feature type="domain" description="GST C-terminal" evidence="2">
    <location>
        <begin position="83"/>
        <end position="204"/>
    </location>
</feature>
<organism evidence="3 4">
    <name type="scientific">Hyphococcus luteus</name>
    <dbReference type="NCBI Taxonomy" id="2058213"/>
    <lineage>
        <taxon>Bacteria</taxon>
        <taxon>Pseudomonadati</taxon>
        <taxon>Pseudomonadota</taxon>
        <taxon>Alphaproteobacteria</taxon>
        <taxon>Parvularculales</taxon>
        <taxon>Parvularculaceae</taxon>
        <taxon>Hyphococcus</taxon>
    </lineage>
</organism>
<dbReference type="InterPro" id="IPR036249">
    <property type="entry name" value="Thioredoxin-like_sf"/>
</dbReference>
<protein>
    <submittedName>
        <fullName evidence="3">Glutathione S-transferase family protein</fullName>
    </submittedName>
</protein>
<comment type="caution">
    <text evidence="3">The sequence shown here is derived from an EMBL/GenBank/DDBJ whole genome shotgun (WGS) entry which is preliminary data.</text>
</comment>
<dbReference type="CDD" id="cd00570">
    <property type="entry name" value="GST_N_family"/>
    <property type="match status" value="1"/>
</dbReference>
<dbReference type="PROSITE" id="PS50404">
    <property type="entry name" value="GST_NTER"/>
    <property type="match status" value="1"/>
</dbReference>
<evidence type="ECO:0000259" key="2">
    <source>
        <dbReference type="PROSITE" id="PS50405"/>
    </source>
</evidence>
<proteinExistence type="predicted"/>
<sequence>MANPIKIIGASLSQNVRKPLAVAHHLGLDVESVMAAPGDDTIKAANPSGRIPAMDDNGFHLSESVAIMIYLAGKAGNALYPEDVQTRALVNQWLFWDVAHWTPAYQPIQFERAIKPMLDMGDPDETVVAAALAKFEREATLLNAALDGKDWLGGGEPTLADFAAGAGLTYAAPMELPLDDYPNIKAWNGRVMGLEGFKKTAQGQ</sequence>
<evidence type="ECO:0000259" key="1">
    <source>
        <dbReference type="PROSITE" id="PS50404"/>
    </source>
</evidence>
<dbReference type="AlphaFoldDB" id="A0A2S7K9J5"/>
<dbReference type="SFLD" id="SFLDS00019">
    <property type="entry name" value="Glutathione_Transferase_(cytos"/>
    <property type="match status" value="1"/>
</dbReference>
<dbReference type="Gene3D" id="1.20.1050.10">
    <property type="match status" value="1"/>
</dbReference>
<gene>
    <name evidence="3" type="ORF">CW354_04190</name>
</gene>
<evidence type="ECO:0000313" key="3">
    <source>
        <dbReference type="EMBL" id="PQA89153.1"/>
    </source>
</evidence>
<keyword evidence="4" id="KW-1185">Reference proteome</keyword>
<dbReference type="OrthoDB" id="9810080at2"/>
<dbReference type="InterPro" id="IPR004046">
    <property type="entry name" value="GST_C"/>
</dbReference>
<dbReference type="SUPFAM" id="SSF52833">
    <property type="entry name" value="Thioredoxin-like"/>
    <property type="match status" value="1"/>
</dbReference>
<dbReference type="PROSITE" id="PS50405">
    <property type="entry name" value="GST_CTER"/>
    <property type="match status" value="1"/>
</dbReference>
<dbReference type="SFLD" id="SFLDG00358">
    <property type="entry name" value="Main_(cytGST)"/>
    <property type="match status" value="1"/>
</dbReference>
<dbReference type="GO" id="GO:0016740">
    <property type="term" value="F:transferase activity"/>
    <property type="evidence" value="ECO:0007669"/>
    <property type="project" value="UniProtKB-KW"/>
</dbReference>
<dbReference type="RefSeq" id="WP_104828791.1">
    <property type="nucleotide sequence ID" value="NZ_PJCH01000003.1"/>
</dbReference>
<dbReference type="InterPro" id="IPR040079">
    <property type="entry name" value="Glutathione_S-Trfase"/>
</dbReference>
<dbReference type="Pfam" id="PF00043">
    <property type="entry name" value="GST_C"/>
    <property type="match status" value="1"/>
</dbReference>
<feature type="domain" description="GST N-terminal" evidence="1">
    <location>
        <begin position="3"/>
        <end position="79"/>
    </location>
</feature>
<dbReference type="InterPro" id="IPR036282">
    <property type="entry name" value="Glutathione-S-Trfase_C_sf"/>
</dbReference>
<dbReference type="InterPro" id="IPR010987">
    <property type="entry name" value="Glutathione-S-Trfase_C-like"/>
</dbReference>
<accession>A0A2S7K9J5</accession>
<dbReference type="SUPFAM" id="SSF47616">
    <property type="entry name" value="GST C-terminal domain-like"/>
    <property type="match status" value="1"/>
</dbReference>